<keyword evidence="9" id="KW-1185">Reference proteome</keyword>
<dbReference type="Proteomes" id="UP001443914">
    <property type="component" value="Unassembled WGS sequence"/>
</dbReference>
<dbReference type="Gene3D" id="3.30.40.10">
    <property type="entry name" value="Zinc/RING finger domain, C3HC4 (zinc finger)"/>
    <property type="match status" value="1"/>
</dbReference>
<feature type="compositionally biased region" description="Basic and acidic residues" evidence="6">
    <location>
        <begin position="511"/>
        <end position="523"/>
    </location>
</feature>
<dbReference type="InterPro" id="IPR001965">
    <property type="entry name" value="Znf_PHD"/>
</dbReference>
<protein>
    <recommendedName>
        <fullName evidence="7">Zinc finger PHD-type domain-containing protein</fullName>
    </recommendedName>
</protein>
<feature type="region of interest" description="Disordered" evidence="6">
    <location>
        <begin position="606"/>
        <end position="634"/>
    </location>
</feature>
<feature type="compositionally biased region" description="Polar residues" evidence="6">
    <location>
        <begin position="212"/>
        <end position="223"/>
    </location>
</feature>
<evidence type="ECO:0000313" key="8">
    <source>
        <dbReference type="EMBL" id="KAK9698924.1"/>
    </source>
</evidence>
<keyword evidence="4" id="KW-0805">Transcription regulation</keyword>
<evidence type="ECO:0000256" key="4">
    <source>
        <dbReference type="ARBA" id="ARBA00023015"/>
    </source>
</evidence>
<evidence type="ECO:0000256" key="6">
    <source>
        <dbReference type="SAM" id="MobiDB-lite"/>
    </source>
</evidence>
<dbReference type="SMART" id="SM00249">
    <property type="entry name" value="PHD"/>
    <property type="match status" value="1"/>
</dbReference>
<evidence type="ECO:0000256" key="1">
    <source>
        <dbReference type="ARBA" id="ARBA00022723"/>
    </source>
</evidence>
<feature type="compositionally biased region" description="Polar residues" evidence="6">
    <location>
        <begin position="97"/>
        <end position="107"/>
    </location>
</feature>
<keyword evidence="2" id="KW-0863">Zinc-finger</keyword>
<dbReference type="EMBL" id="JBDFQZ010000008">
    <property type="protein sequence ID" value="KAK9698924.1"/>
    <property type="molecule type" value="Genomic_DNA"/>
</dbReference>
<feature type="region of interest" description="Disordered" evidence="6">
    <location>
        <begin position="184"/>
        <end position="223"/>
    </location>
</feature>
<dbReference type="InterPro" id="IPR056280">
    <property type="entry name" value="AIPP2-like_SPOC"/>
</dbReference>
<gene>
    <name evidence="8" type="ORF">RND81_08G141300</name>
</gene>
<dbReference type="PANTHER" id="PTHR33304:SF9">
    <property type="entry name" value="RING_FYVE_PHD ZINC FINGER SUPERFAMILY PROTEIN"/>
    <property type="match status" value="1"/>
</dbReference>
<name>A0AAW1J730_SAPOF</name>
<proteinExistence type="predicted"/>
<sequence length="1063" mass="115576">MEKTVDLSEVGLEVATINQTPLDELCVDRRVDCRKLLTSGKTSCPPCAGSSRKLCHEDNDVVMATDNNIGADITNVASSAAIVTSFCPEVLEQSLNGQSTTTSSFGGQLSHKGKSCSVRADKDTSEVMLATSDASDRSDPSETSTLEDGQDGAIPEKCSPSKPRTEQAFSMVAKMDHVNEEKHDILKPETAFGGTNPSGDDSSRKSDGNESLKPSTSSANTQDRLLKSQIITHGDRSDELVDVSVCDICGDAGREALLALCSTCSDGAEHIYCMRNKLDKVPEKGWMCEECVEMQELKNSEQVVVERAVSPLNTSCSEKFSHCLPKISPGVKQVAKTITKHLGKSFGTSGKRRGPQIETNSAPKKRTFGKNISPPRSLCDGIKTQSTCNSSMSNMHVGKSADLKASSVNDRPAKRTFEQAFSSGNRSPKLEKRFCKGDMSELNVKVQQSKNDVLPCTDTAKENADGKLENIRNKKLFKSLSFAGSAPPCTSNVPSFNISKSKDLKCGSGRDSTKKVDVPEKNNRLHLPSTSSRSMTVHSPRTKVASKTARPVSSSDKTAIQVRGNVKAQTSGALPQDEKKHANSLARLAGKKLSMEHSSDVIMRPVKDLNSPRGNKASHPTQNAEPHSTAKDENRQFVSSGNVLQHELHPVRPMVLSGSSAVPAAECIWKGVFKMVKRGKFPNHCNGIQAHLSTCASSKVHEVVSKFGPKLVLNEAPRLQTWPAQFRSCHHPTEQDIALYFFAEDLQSYGRSYKPLLDGMMEKDLVLEASFDGVQLIVLPSSLLPTASQKWNSLHFLWGVCRVRKVDDHSPHLPGVDVATLNRDIGKSVTCRPSNEHVSTLEAERSSPSQTFQAADALLLLSSVLTKFSDKSRDHDASSVKLLGAQEENDVQPDTIQYVDSLKEEPFLCRALPTDDTLKGIHCDDQDMKHISKTDIFPFEKSYGENTVPLALNSGESRFHYDGICRNPGLRLAYNPTPASRSSISIDSGPCGSSDGGARSSDGEQLERPPNSRGLNLDLRLGSPEEEQIDLDLVLGFPSRYQPRQRTVNANNGDVNLSLALSL</sequence>
<dbReference type="EMBL" id="JBDFQZ010000008">
    <property type="protein sequence ID" value="KAK9698927.1"/>
    <property type="molecule type" value="Genomic_DNA"/>
</dbReference>
<feature type="region of interest" description="Disordered" evidence="6">
    <location>
        <begin position="97"/>
        <end position="166"/>
    </location>
</feature>
<keyword evidence="5" id="KW-0804">Transcription</keyword>
<dbReference type="EMBL" id="JBDFQZ010000008">
    <property type="protein sequence ID" value="KAK9698926.1"/>
    <property type="molecule type" value="Genomic_DNA"/>
</dbReference>
<dbReference type="EMBL" id="JBDFQZ010000008">
    <property type="protein sequence ID" value="KAK9698928.1"/>
    <property type="molecule type" value="Genomic_DNA"/>
</dbReference>
<dbReference type="GO" id="GO:0140566">
    <property type="term" value="F:histone reader activity"/>
    <property type="evidence" value="ECO:0007669"/>
    <property type="project" value="InterPro"/>
</dbReference>
<dbReference type="GO" id="GO:0008270">
    <property type="term" value="F:zinc ion binding"/>
    <property type="evidence" value="ECO:0007669"/>
    <property type="project" value="UniProtKB-KW"/>
</dbReference>
<dbReference type="SUPFAM" id="SSF57903">
    <property type="entry name" value="FYVE/PHD zinc finger"/>
    <property type="match status" value="1"/>
</dbReference>
<dbReference type="AlphaFoldDB" id="A0AAW1J730"/>
<reference evidence="8 9" key="1">
    <citation type="submission" date="2024-03" db="EMBL/GenBank/DDBJ databases">
        <title>WGS assembly of Saponaria officinalis var. Norfolk2.</title>
        <authorList>
            <person name="Jenkins J."/>
            <person name="Shu S."/>
            <person name="Grimwood J."/>
            <person name="Barry K."/>
            <person name="Goodstein D."/>
            <person name="Schmutz J."/>
            <person name="Leebens-Mack J."/>
            <person name="Osbourn A."/>
        </authorList>
    </citation>
    <scope>NUCLEOTIDE SEQUENCE [LARGE SCALE GENOMIC DNA]</scope>
    <source>
        <strain evidence="9">cv. Norfolk2</strain>
        <strain evidence="8">JIC</strain>
        <tissue evidence="8">Leaf</tissue>
    </source>
</reference>
<comment type="caution">
    <text evidence="8">The sequence shown here is derived from an EMBL/GenBank/DDBJ whole genome shotgun (WGS) entry which is preliminary data.</text>
</comment>
<organism evidence="8 9">
    <name type="scientific">Saponaria officinalis</name>
    <name type="common">Common soapwort</name>
    <name type="synonym">Lychnis saponaria</name>
    <dbReference type="NCBI Taxonomy" id="3572"/>
    <lineage>
        <taxon>Eukaryota</taxon>
        <taxon>Viridiplantae</taxon>
        <taxon>Streptophyta</taxon>
        <taxon>Embryophyta</taxon>
        <taxon>Tracheophyta</taxon>
        <taxon>Spermatophyta</taxon>
        <taxon>Magnoliopsida</taxon>
        <taxon>eudicotyledons</taxon>
        <taxon>Gunneridae</taxon>
        <taxon>Pentapetalae</taxon>
        <taxon>Caryophyllales</taxon>
        <taxon>Caryophyllaceae</taxon>
        <taxon>Caryophylleae</taxon>
        <taxon>Saponaria</taxon>
    </lineage>
</organism>
<feature type="region of interest" description="Disordered" evidence="6">
    <location>
        <begin position="504"/>
        <end position="583"/>
    </location>
</feature>
<dbReference type="InterPro" id="IPR013083">
    <property type="entry name" value="Znf_RING/FYVE/PHD"/>
</dbReference>
<dbReference type="Pfam" id="PF23121">
    <property type="entry name" value="SPOC_AIPP2"/>
    <property type="match status" value="1"/>
</dbReference>
<dbReference type="EMBL" id="JBDFQZ010000008">
    <property type="protein sequence ID" value="KAK9698925.1"/>
    <property type="molecule type" value="Genomic_DNA"/>
</dbReference>
<evidence type="ECO:0000313" key="9">
    <source>
        <dbReference type="Proteomes" id="UP001443914"/>
    </source>
</evidence>
<feature type="domain" description="Zinc finger PHD-type" evidence="7">
    <location>
        <begin position="245"/>
        <end position="292"/>
    </location>
</feature>
<keyword evidence="1" id="KW-0479">Metal-binding</keyword>
<evidence type="ECO:0000256" key="3">
    <source>
        <dbReference type="ARBA" id="ARBA00022833"/>
    </source>
</evidence>
<evidence type="ECO:0000259" key="7">
    <source>
        <dbReference type="SMART" id="SM00249"/>
    </source>
</evidence>
<evidence type="ECO:0000256" key="5">
    <source>
        <dbReference type="ARBA" id="ARBA00023163"/>
    </source>
</evidence>
<dbReference type="InterPro" id="IPR049914">
    <property type="entry name" value="PHD1-3/5-6"/>
</dbReference>
<feature type="compositionally biased region" description="Polar residues" evidence="6">
    <location>
        <begin position="528"/>
        <end position="539"/>
    </location>
</feature>
<accession>A0AAW1J730</accession>
<feature type="compositionally biased region" description="Polar residues" evidence="6">
    <location>
        <begin position="977"/>
        <end position="986"/>
    </location>
</feature>
<feature type="compositionally biased region" description="Basic and acidic residues" evidence="6">
    <location>
        <begin position="201"/>
        <end position="210"/>
    </location>
</feature>
<dbReference type="GO" id="GO:0034244">
    <property type="term" value="P:negative regulation of transcription elongation by RNA polymerase II"/>
    <property type="evidence" value="ECO:0007669"/>
    <property type="project" value="InterPro"/>
</dbReference>
<evidence type="ECO:0000256" key="2">
    <source>
        <dbReference type="ARBA" id="ARBA00022771"/>
    </source>
</evidence>
<dbReference type="PANTHER" id="PTHR33304">
    <property type="match status" value="1"/>
</dbReference>
<keyword evidence="3" id="KW-0862">Zinc</keyword>
<feature type="region of interest" description="Disordered" evidence="6">
    <location>
        <begin position="976"/>
        <end position="1016"/>
    </location>
</feature>
<dbReference type="InterPro" id="IPR011011">
    <property type="entry name" value="Znf_FYVE_PHD"/>
</dbReference>
<feature type="region of interest" description="Disordered" evidence="6">
    <location>
        <begin position="344"/>
        <end position="376"/>
    </location>
</feature>